<dbReference type="RefSeq" id="WP_191816643.1">
    <property type="nucleotide sequence ID" value="NZ_JACSQT010000010.1"/>
</dbReference>
<accession>A0ABR8QTT5</accession>
<evidence type="ECO:0000313" key="2">
    <source>
        <dbReference type="Proteomes" id="UP000657931"/>
    </source>
</evidence>
<reference evidence="1 2" key="1">
    <citation type="submission" date="2020-08" db="EMBL/GenBank/DDBJ databases">
        <title>A Genomic Blueprint of the Chicken Gut Microbiome.</title>
        <authorList>
            <person name="Gilroy R."/>
            <person name="Ravi A."/>
            <person name="Getino M."/>
            <person name="Pursley I."/>
            <person name="Horton D.L."/>
            <person name="Alikhan N.-F."/>
            <person name="Baker D."/>
            <person name="Gharbi K."/>
            <person name="Hall N."/>
            <person name="Watson M."/>
            <person name="Adriaenssens E.M."/>
            <person name="Foster-Nyarko E."/>
            <person name="Jarju S."/>
            <person name="Secka A."/>
            <person name="Antonio M."/>
            <person name="Oren A."/>
            <person name="Chaudhuri R."/>
            <person name="La Ragione R.M."/>
            <person name="Hildebrand F."/>
            <person name="Pallen M.J."/>
        </authorList>
    </citation>
    <scope>NUCLEOTIDE SEQUENCE [LARGE SCALE GENOMIC DNA]</scope>
    <source>
        <strain evidence="1 2">Sa5YUA1</strain>
    </source>
</reference>
<organism evidence="1 2">
    <name type="scientific">Cytobacillus stercorigallinarum</name>
    <dbReference type="NCBI Taxonomy" id="2762240"/>
    <lineage>
        <taxon>Bacteria</taxon>
        <taxon>Bacillati</taxon>
        <taxon>Bacillota</taxon>
        <taxon>Bacilli</taxon>
        <taxon>Bacillales</taxon>
        <taxon>Bacillaceae</taxon>
        <taxon>Cytobacillus</taxon>
    </lineage>
</organism>
<dbReference type="InterPro" id="IPR021284">
    <property type="entry name" value="DUF2750"/>
</dbReference>
<sequence>MNKEVDIVKELPAHKRYDYFIKKVVDYEEVWGLYKEGWAETEDSEGRNLVPFWPKSEFAEICAMGDWKGYKPAKINLDEFLNNWLPGMIKDELKVSVFWINGYSVVVEPERLLADMEEELENY</sequence>
<name>A0ABR8QTT5_9BACI</name>
<proteinExistence type="predicted"/>
<dbReference type="EMBL" id="JACSQT010000010">
    <property type="protein sequence ID" value="MBD7938943.1"/>
    <property type="molecule type" value="Genomic_DNA"/>
</dbReference>
<comment type="caution">
    <text evidence="1">The sequence shown here is derived from an EMBL/GenBank/DDBJ whole genome shotgun (WGS) entry which is preliminary data.</text>
</comment>
<dbReference type="Pfam" id="PF11042">
    <property type="entry name" value="DUF2750"/>
    <property type="match status" value="1"/>
</dbReference>
<dbReference type="Proteomes" id="UP000657931">
    <property type="component" value="Unassembled WGS sequence"/>
</dbReference>
<keyword evidence="2" id="KW-1185">Reference proteome</keyword>
<evidence type="ECO:0000313" key="1">
    <source>
        <dbReference type="EMBL" id="MBD7938943.1"/>
    </source>
</evidence>
<gene>
    <name evidence="1" type="ORF">H9655_18055</name>
</gene>
<protein>
    <submittedName>
        <fullName evidence="1">DUF2750 domain-containing protein</fullName>
    </submittedName>
</protein>